<evidence type="ECO:0000256" key="2">
    <source>
        <dbReference type="ARBA" id="ARBA00022679"/>
    </source>
</evidence>
<accession>A0A6G1SNQ7</accession>
<feature type="transmembrane region" description="Helical" evidence="7">
    <location>
        <begin position="42"/>
        <end position="64"/>
    </location>
</feature>
<dbReference type="AlphaFoldDB" id="A0A6G1SNQ7"/>
<name>A0A6G1SNQ7_9ACAR</name>
<dbReference type="EC" id="2.3.1.225" evidence="7"/>
<dbReference type="EMBL" id="GGYP01006759">
    <property type="protein sequence ID" value="MDE51530.1"/>
    <property type="molecule type" value="Transcribed_RNA"/>
</dbReference>
<evidence type="ECO:0000256" key="1">
    <source>
        <dbReference type="ARBA" id="ARBA00004141"/>
    </source>
</evidence>
<dbReference type="GO" id="GO:0019706">
    <property type="term" value="F:protein-cysteine S-palmitoyltransferase activity"/>
    <property type="evidence" value="ECO:0007669"/>
    <property type="project" value="UniProtKB-EC"/>
</dbReference>
<evidence type="ECO:0000259" key="8">
    <source>
        <dbReference type="Pfam" id="PF01529"/>
    </source>
</evidence>
<feature type="domain" description="Palmitoyltransferase DHHC" evidence="8">
    <location>
        <begin position="122"/>
        <end position="285"/>
    </location>
</feature>
<feature type="transmembrane region" description="Helical" evidence="7">
    <location>
        <begin position="12"/>
        <end position="30"/>
    </location>
</feature>
<dbReference type="PANTHER" id="PTHR12246">
    <property type="entry name" value="PALMITOYLTRANSFERASE ZDHHC16"/>
    <property type="match status" value="1"/>
</dbReference>
<comment type="catalytic activity">
    <reaction evidence="7">
        <text>L-cysteinyl-[protein] + hexadecanoyl-CoA = S-hexadecanoyl-L-cysteinyl-[protein] + CoA</text>
        <dbReference type="Rhea" id="RHEA:36683"/>
        <dbReference type="Rhea" id="RHEA-COMP:10131"/>
        <dbReference type="Rhea" id="RHEA-COMP:11032"/>
        <dbReference type="ChEBI" id="CHEBI:29950"/>
        <dbReference type="ChEBI" id="CHEBI:57287"/>
        <dbReference type="ChEBI" id="CHEBI:57379"/>
        <dbReference type="ChEBI" id="CHEBI:74151"/>
        <dbReference type="EC" id="2.3.1.225"/>
    </reaction>
</comment>
<evidence type="ECO:0000256" key="7">
    <source>
        <dbReference type="RuleBase" id="RU079119"/>
    </source>
</evidence>
<reference evidence="9" key="1">
    <citation type="submission" date="2018-10" db="EMBL/GenBank/DDBJ databases">
        <title>Transcriptome assembly of Aceria tosichella (Wheat curl mite) Type 2.</title>
        <authorList>
            <person name="Scully E.D."/>
            <person name="Geib S.M."/>
            <person name="Palmer N.A."/>
            <person name="Gupta A.K."/>
            <person name="Sarath G."/>
            <person name="Tatineni S."/>
        </authorList>
    </citation>
    <scope>NUCLEOTIDE SEQUENCE</scope>
    <source>
        <strain evidence="9">LincolnNE</strain>
    </source>
</reference>
<dbReference type="InterPro" id="IPR001594">
    <property type="entry name" value="Palmitoyltrfase_DHHC"/>
</dbReference>
<keyword evidence="5 7" id="KW-0472">Membrane</keyword>
<organism evidence="9">
    <name type="scientific">Aceria tosichella</name>
    <name type="common">wheat curl mite</name>
    <dbReference type="NCBI Taxonomy" id="561515"/>
    <lineage>
        <taxon>Eukaryota</taxon>
        <taxon>Metazoa</taxon>
        <taxon>Ecdysozoa</taxon>
        <taxon>Arthropoda</taxon>
        <taxon>Chelicerata</taxon>
        <taxon>Arachnida</taxon>
        <taxon>Acari</taxon>
        <taxon>Acariformes</taxon>
        <taxon>Trombidiformes</taxon>
        <taxon>Prostigmata</taxon>
        <taxon>Eupodina</taxon>
        <taxon>Eriophyoidea</taxon>
        <taxon>Eriophyidae</taxon>
        <taxon>Eriophyinae</taxon>
        <taxon>Aceriini</taxon>
        <taxon>Aceria</taxon>
    </lineage>
</organism>
<dbReference type="InterPro" id="IPR039859">
    <property type="entry name" value="PFA4/ZDH16/20/ERF2-like"/>
</dbReference>
<dbReference type="PROSITE" id="PS50216">
    <property type="entry name" value="DHHC"/>
    <property type="match status" value="1"/>
</dbReference>
<evidence type="ECO:0000256" key="6">
    <source>
        <dbReference type="ARBA" id="ARBA00023315"/>
    </source>
</evidence>
<keyword evidence="4 7" id="KW-1133">Transmembrane helix</keyword>
<evidence type="ECO:0000313" key="9">
    <source>
        <dbReference type="EMBL" id="MDE51530.1"/>
    </source>
</evidence>
<comment type="similarity">
    <text evidence="7">Belongs to the DHHC palmitoyltransferase family.</text>
</comment>
<keyword evidence="6 7" id="KW-0012">Acyltransferase</keyword>
<keyword evidence="3 7" id="KW-0812">Transmembrane</keyword>
<dbReference type="Pfam" id="PF01529">
    <property type="entry name" value="DHHC"/>
    <property type="match status" value="1"/>
</dbReference>
<feature type="transmembrane region" description="Helical" evidence="7">
    <location>
        <begin position="248"/>
        <end position="270"/>
    </location>
</feature>
<evidence type="ECO:0000256" key="3">
    <source>
        <dbReference type="ARBA" id="ARBA00022692"/>
    </source>
</evidence>
<feature type="transmembrane region" description="Helical" evidence="7">
    <location>
        <begin position="166"/>
        <end position="190"/>
    </location>
</feature>
<protein>
    <recommendedName>
        <fullName evidence="7">Palmitoyltransferase</fullName>
        <ecNumber evidence="7">2.3.1.225</ecNumber>
    </recommendedName>
</protein>
<proteinExistence type="inferred from homology"/>
<keyword evidence="2 7" id="KW-0808">Transferase</keyword>
<evidence type="ECO:0000256" key="5">
    <source>
        <dbReference type="ARBA" id="ARBA00023136"/>
    </source>
</evidence>
<dbReference type="GO" id="GO:0016020">
    <property type="term" value="C:membrane"/>
    <property type="evidence" value="ECO:0007669"/>
    <property type="project" value="UniProtKB-SubCell"/>
</dbReference>
<comment type="domain">
    <text evidence="7">The DHHC domain is required for palmitoyltransferase activity.</text>
</comment>
<comment type="subcellular location">
    <subcellularLocation>
        <location evidence="1">Membrane</location>
        <topology evidence="1">Multi-pass membrane protein</topology>
    </subcellularLocation>
</comment>
<gene>
    <name evidence="9" type="primary">Zdhhc2_0</name>
    <name evidence="9" type="ORF">g.553</name>
</gene>
<evidence type="ECO:0000256" key="4">
    <source>
        <dbReference type="ARBA" id="ARBA00022989"/>
    </source>
</evidence>
<sequence length="384" mass="44317">MGCIYYLIETTKWLPVLVTCTIFAWSYYAYTIQLVLVSMSIPVQQLLCLIVFNFLYIFAVWSYFRTIFAPKIRIPNKFYLSPEITEDLIKAQNDQQRDEILAYVAKRNELPLNCRTYSGGFRYCEKCNLIKPDRCHHCSICRKCIPKMDHHCPWINNCVSFSNYKFFVLFLGYTFALCVFVAATTFPYFLKYWLPPPDLNQNTTTITNQTMVIQNDQEPQTGLPKSGTSTYLSQQQQLDDNVSFSVKFHILFLFFVSGMLTFGVMFLYFYHIYLLLNNRSTLEAFRPPLMAYGPDKNAFNLGTKENLNQLFGRSKLLWFIPVFTTEGSGLTYDLRPQLSHDEEARQGLLNHNGNGNRSNSAVTTIQLETTGQQDRSSSPAAEQG</sequence>